<protein>
    <submittedName>
        <fullName evidence="2">Uncharacterized protein</fullName>
    </submittedName>
</protein>
<dbReference type="InterPro" id="IPR053204">
    <property type="entry name" value="Oxopyrrolidines_Biosynth-assoc"/>
</dbReference>
<dbReference type="Proteomes" id="UP001500483">
    <property type="component" value="Unassembled WGS sequence"/>
</dbReference>
<reference evidence="3" key="1">
    <citation type="journal article" date="2019" name="Int. J. Syst. Evol. Microbiol.">
        <title>The Global Catalogue of Microorganisms (GCM) 10K type strain sequencing project: providing services to taxonomists for standard genome sequencing and annotation.</title>
        <authorList>
            <consortium name="The Broad Institute Genomics Platform"/>
            <consortium name="The Broad Institute Genome Sequencing Center for Infectious Disease"/>
            <person name="Wu L."/>
            <person name="Ma J."/>
        </authorList>
    </citation>
    <scope>NUCLEOTIDE SEQUENCE [LARGE SCALE GENOMIC DNA]</scope>
    <source>
        <strain evidence="3">JCM 9687</strain>
    </source>
</reference>
<evidence type="ECO:0000313" key="2">
    <source>
        <dbReference type="EMBL" id="GAA3358637.1"/>
    </source>
</evidence>
<keyword evidence="3" id="KW-1185">Reference proteome</keyword>
<dbReference type="PANTHER" id="PTHR38797:SF4">
    <property type="entry name" value="NUCLEAR PORE COMPLEX PROTEIN NUP85"/>
    <property type="match status" value="1"/>
</dbReference>
<evidence type="ECO:0000313" key="3">
    <source>
        <dbReference type="Proteomes" id="UP001500483"/>
    </source>
</evidence>
<proteinExistence type="predicted"/>
<evidence type="ECO:0000256" key="1">
    <source>
        <dbReference type="SAM" id="MobiDB-lite"/>
    </source>
</evidence>
<feature type="region of interest" description="Disordered" evidence="1">
    <location>
        <begin position="1"/>
        <end position="22"/>
    </location>
</feature>
<dbReference type="Pfam" id="PF12311">
    <property type="entry name" value="DUF3632"/>
    <property type="match status" value="1"/>
</dbReference>
<gene>
    <name evidence="2" type="ORF">GCM10020366_31480</name>
</gene>
<accession>A0ABP6RQG6</accession>
<dbReference type="InterPro" id="IPR022085">
    <property type="entry name" value="OpdG"/>
</dbReference>
<comment type="caution">
    <text evidence="2">The sequence shown here is derived from an EMBL/GenBank/DDBJ whole genome shotgun (WGS) entry which is preliminary data.</text>
</comment>
<name>A0ABP6RQG6_9PSEU</name>
<dbReference type="EMBL" id="BAAAYK010000038">
    <property type="protein sequence ID" value="GAA3358637.1"/>
    <property type="molecule type" value="Genomic_DNA"/>
</dbReference>
<sequence length="255" mass="27627">MPRVRCARGTATSGAGSVAPVDHETAAEHYRALLAEHLRGDEPPTACADRFAAPVRRASTAGLGEDATAEVLWAAWQPVLTTARTRPGTQPALVALLVALRELGPLPGADRVWGLEVFTDLPCFGAQLRETCDADPTGAVPLAAFAARLTTAGIDFSLHALWALREHLEHPEPPADLSAVLRWAEHSGPVLAGFARTRRTYAEHDRGPDRLGPLARDRGIRGHGFTPERWAFWRIRLAELGTADARRALAFLPRR</sequence>
<dbReference type="PANTHER" id="PTHR38797">
    <property type="entry name" value="NUCLEAR PORE COMPLEX PROTEIN NUP85-RELATED"/>
    <property type="match status" value="1"/>
</dbReference>
<organism evidence="2 3">
    <name type="scientific">Saccharopolyspora gregorii</name>
    <dbReference type="NCBI Taxonomy" id="33914"/>
    <lineage>
        <taxon>Bacteria</taxon>
        <taxon>Bacillati</taxon>
        <taxon>Actinomycetota</taxon>
        <taxon>Actinomycetes</taxon>
        <taxon>Pseudonocardiales</taxon>
        <taxon>Pseudonocardiaceae</taxon>
        <taxon>Saccharopolyspora</taxon>
    </lineage>
</organism>